<organism evidence="2 3">
    <name type="scientific">Diversispora epigaea</name>
    <dbReference type="NCBI Taxonomy" id="1348612"/>
    <lineage>
        <taxon>Eukaryota</taxon>
        <taxon>Fungi</taxon>
        <taxon>Fungi incertae sedis</taxon>
        <taxon>Mucoromycota</taxon>
        <taxon>Glomeromycotina</taxon>
        <taxon>Glomeromycetes</taxon>
        <taxon>Diversisporales</taxon>
        <taxon>Diversisporaceae</taxon>
        <taxon>Diversispora</taxon>
    </lineage>
</organism>
<proteinExistence type="predicted"/>
<dbReference type="Proteomes" id="UP000266861">
    <property type="component" value="Unassembled WGS sequence"/>
</dbReference>
<dbReference type="InterPro" id="IPR011009">
    <property type="entry name" value="Kinase-like_dom_sf"/>
</dbReference>
<dbReference type="InterPro" id="IPR001245">
    <property type="entry name" value="Ser-Thr/Tyr_kinase_cat_dom"/>
</dbReference>
<dbReference type="Gene3D" id="1.10.510.10">
    <property type="entry name" value="Transferase(Phosphotransferase) domain 1"/>
    <property type="match status" value="1"/>
</dbReference>
<protein>
    <recommendedName>
        <fullName evidence="1">Serine-threonine/tyrosine-protein kinase catalytic domain-containing protein</fullName>
    </recommendedName>
</protein>
<comment type="caution">
    <text evidence="2">The sequence shown here is derived from an EMBL/GenBank/DDBJ whole genome shotgun (WGS) entry which is preliminary data.</text>
</comment>
<gene>
    <name evidence="2" type="ORF">Glove_87g179</name>
</gene>
<dbReference type="EMBL" id="PQFF01000083">
    <property type="protein sequence ID" value="RHZ83790.1"/>
    <property type="molecule type" value="Genomic_DNA"/>
</dbReference>
<evidence type="ECO:0000313" key="3">
    <source>
        <dbReference type="Proteomes" id="UP000266861"/>
    </source>
</evidence>
<evidence type="ECO:0000313" key="2">
    <source>
        <dbReference type="EMBL" id="RHZ83790.1"/>
    </source>
</evidence>
<evidence type="ECO:0000259" key="1">
    <source>
        <dbReference type="Pfam" id="PF07714"/>
    </source>
</evidence>
<feature type="domain" description="Serine-threonine/tyrosine-protein kinase catalytic" evidence="1">
    <location>
        <begin position="2"/>
        <end position="67"/>
    </location>
</feature>
<dbReference type="SUPFAM" id="SSF56112">
    <property type="entry name" value="Protein kinase-like (PK-like)"/>
    <property type="match status" value="1"/>
</dbReference>
<dbReference type="Pfam" id="PF07714">
    <property type="entry name" value="PK_Tyr_Ser-Thr"/>
    <property type="match status" value="1"/>
</dbReference>
<sequence>MIMLEVFTSYPPYYNTSHDINLITSICNEQKPAIKCKIPQLLKDLMEKCWDCELLNRPTAEKLEAQLNEYYFKGNNELNKQIKDIKESNENFIQFNPDEVHPRTIYKSRPLFVFDRTSNSRQILITLPSSYFAINGNEINKNKEVNENNENININENKKK</sequence>
<reference evidence="2 3" key="1">
    <citation type="submission" date="2018-08" db="EMBL/GenBank/DDBJ databases">
        <title>Genome and evolution of the arbuscular mycorrhizal fungus Diversispora epigaea (formerly Glomus versiforme) and its bacterial endosymbionts.</title>
        <authorList>
            <person name="Sun X."/>
            <person name="Fei Z."/>
            <person name="Harrison M."/>
        </authorList>
    </citation>
    <scope>NUCLEOTIDE SEQUENCE [LARGE SCALE GENOMIC DNA]</scope>
    <source>
        <strain evidence="2 3">IT104</strain>
    </source>
</reference>
<dbReference type="GO" id="GO:0004672">
    <property type="term" value="F:protein kinase activity"/>
    <property type="evidence" value="ECO:0007669"/>
    <property type="project" value="InterPro"/>
</dbReference>
<accession>A0A397JGN3</accession>
<dbReference type="AlphaFoldDB" id="A0A397JGN3"/>
<dbReference type="OrthoDB" id="4062651at2759"/>
<keyword evidence="3" id="KW-1185">Reference proteome</keyword>
<name>A0A397JGN3_9GLOM</name>